<sequence length="171" mass="18921">MAAGFTTAPEFEVPRLVEEDFGSSHPLEYLRASCIMVLGRLRLLSPCLLAYAKPFPPSQPDLELLFILHAGRVVSASVSLVTNIALEQGAEYGASMRKVAWIVKDMIRTSCTNYSFCKVSSCQDSKYVSTTRSLQCDIHSRGQHILAVLKTPSVKRRQNKGVKTEAEIETI</sequence>
<dbReference type="Proteomes" id="UP000219338">
    <property type="component" value="Unassembled WGS sequence"/>
</dbReference>
<keyword evidence="2" id="KW-1185">Reference proteome</keyword>
<reference evidence="2" key="1">
    <citation type="journal article" date="2017" name="Nat. Ecol. Evol.">
        <title>Genome expansion and lineage-specific genetic innovations in the forest pathogenic fungi Armillaria.</title>
        <authorList>
            <person name="Sipos G."/>
            <person name="Prasanna A.N."/>
            <person name="Walter M.C."/>
            <person name="O'Connor E."/>
            <person name="Balint B."/>
            <person name="Krizsan K."/>
            <person name="Kiss B."/>
            <person name="Hess J."/>
            <person name="Varga T."/>
            <person name="Slot J."/>
            <person name="Riley R."/>
            <person name="Boka B."/>
            <person name="Rigling D."/>
            <person name="Barry K."/>
            <person name="Lee J."/>
            <person name="Mihaltcheva S."/>
            <person name="LaButti K."/>
            <person name="Lipzen A."/>
            <person name="Waldron R."/>
            <person name="Moloney N.M."/>
            <person name="Sperisen C."/>
            <person name="Kredics L."/>
            <person name="Vagvoelgyi C."/>
            <person name="Patrignani A."/>
            <person name="Fitzpatrick D."/>
            <person name="Nagy I."/>
            <person name="Doyle S."/>
            <person name="Anderson J.B."/>
            <person name="Grigoriev I.V."/>
            <person name="Gueldener U."/>
            <person name="Muensterkoetter M."/>
            <person name="Nagy L.G."/>
        </authorList>
    </citation>
    <scope>NUCLEOTIDE SEQUENCE [LARGE SCALE GENOMIC DNA]</scope>
    <source>
        <strain evidence="2">C18/9</strain>
    </source>
</reference>
<evidence type="ECO:0000313" key="1">
    <source>
        <dbReference type="EMBL" id="SJL10597.1"/>
    </source>
</evidence>
<dbReference type="EMBL" id="FUEG01000012">
    <property type="protein sequence ID" value="SJL10597.1"/>
    <property type="molecule type" value="Genomic_DNA"/>
</dbReference>
<name>A0A284RPB5_ARMOS</name>
<proteinExistence type="predicted"/>
<accession>A0A284RPB5</accession>
<protein>
    <submittedName>
        <fullName evidence="1">Uncharacterized protein</fullName>
    </submittedName>
</protein>
<gene>
    <name evidence="1" type="ORF">ARMOST_13986</name>
</gene>
<evidence type="ECO:0000313" key="2">
    <source>
        <dbReference type="Proteomes" id="UP000219338"/>
    </source>
</evidence>
<organism evidence="1 2">
    <name type="scientific">Armillaria ostoyae</name>
    <name type="common">Armillaria root rot fungus</name>
    <dbReference type="NCBI Taxonomy" id="47428"/>
    <lineage>
        <taxon>Eukaryota</taxon>
        <taxon>Fungi</taxon>
        <taxon>Dikarya</taxon>
        <taxon>Basidiomycota</taxon>
        <taxon>Agaricomycotina</taxon>
        <taxon>Agaricomycetes</taxon>
        <taxon>Agaricomycetidae</taxon>
        <taxon>Agaricales</taxon>
        <taxon>Marasmiineae</taxon>
        <taxon>Physalacriaceae</taxon>
        <taxon>Armillaria</taxon>
    </lineage>
</organism>
<dbReference type="AlphaFoldDB" id="A0A284RPB5"/>